<feature type="domain" description="F-box" evidence="2">
    <location>
        <begin position="1"/>
        <end position="46"/>
    </location>
</feature>
<organism evidence="3 4">
    <name type="scientific">Mycena chlorophos</name>
    <name type="common">Agaric fungus</name>
    <name type="synonym">Agaricus chlorophos</name>
    <dbReference type="NCBI Taxonomy" id="658473"/>
    <lineage>
        <taxon>Eukaryota</taxon>
        <taxon>Fungi</taxon>
        <taxon>Dikarya</taxon>
        <taxon>Basidiomycota</taxon>
        <taxon>Agaricomycotina</taxon>
        <taxon>Agaricomycetes</taxon>
        <taxon>Agaricomycetidae</taxon>
        <taxon>Agaricales</taxon>
        <taxon>Marasmiineae</taxon>
        <taxon>Mycenaceae</taxon>
        <taxon>Mycena</taxon>
    </lineage>
</organism>
<proteinExistence type="predicted"/>
<gene>
    <name evidence="3" type="ORF">MCHLO_10691</name>
</gene>
<feature type="region of interest" description="Disordered" evidence="1">
    <location>
        <begin position="124"/>
        <end position="151"/>
    </location>
</feature>
<reference evidence="3" key="1">
    <citation type="submission" date="2014-09" db="EMBL/GenBank/DDBJ databases">
        <title>Genome sequence of the luminous mushroom Mycena chlorophos for searching fungal bioluminescence genes.</title>
        <authorList>
            <person name="Tanaka Y."/>
            <person name="Kasuga D."/>
            <person name="Oba Y."/>
            <person name="Hase S."/>
            <person name="Sato K."/>
            <person name="Oba Y."/>
            <person name="Sakakibara Y."/>
        </authorList>
    </citation>
    <scope>NUCLEOTIDE SEQUENCE</scope>
</reference>
<sequence>MSSLNDLSTELLQEITSHLQTHTLAPLRLVSRGLELVVNQRFFKRLTLPSNRLNGAAAMLEAIVSSDERQGTVYAEHGDWQKAEPELEILVALALASLRNVSAVRLKCTTDDPMAQLASADDIHRPRALPPPRDLRAHHRHPLAPARPPPFSSTSLETLSITAPRWYKPIPRLYGVPPPPTYEGPEPPPLSSQIASIVAQNPNLRALYIADGKNWDDVWDVLLKKRIRLRGLRLQMGEVSTKLLSYLGSYTGLERLALLGNDARGLAANDTHAELFYTEILPRHSSTLRELRCLPAFESRWCFGAYNVANIMALKELRVLEVSLAGPEQVPLLFETVISLPHLTHFAILASLLESERNARCGNPEGRKMALLAVEAAVASLRAELLPEFAQSVVEDEDGYEEEKRWDREVLDGPLADSHTAPNLDHGKRWRGSLFRAFRRALWAGKVVRIRELDLRKTMVT</sequence>
<evidence type="ECO:0000259" key="2">
    <source>
        <dbReference type="PROSITE" id="PS50181"/>
    </source>
</evidence>
<name>A0ABQ0LV26_MYCCL</name>
<evidence type="ECO:0000313" key="3">
    <source>
        <dbReference type="EMBL" id="GAT53771.1"/>
    </source>
</evidence>
<dbReference type="Proteomes" id="UP000815677">
    <property type="component" value="Unassembled WGS sequence"/>
</dbReference>
<dbReference type="PROSITE" id="PS50181">
    <property type="entry name" value="FBOX"/>
    <property type="match status" value="1"/>
</dbReference>
<keyword evidence="4" id="KW-1185">Reference proteome</keyword>
<evidence type="ECO:0000256" key="1">
    <source>
        <dbReference type="SAM" id="MobiDB-lite"/>
    </source>
</evidence>
<accession>A0ABQ0LV26</accession>
<dbReference type="InterPro" id="IPR001810">
    <property type="entry name" value="F-box_dom"/>
</dbReference>
<dbReference type="EMBL" id="DF848473">
    <property type="protein sequence ID" value="GAT53771.1"/>
    <property type="molecule type" value="Genomic_DNA"/>
</dbReference>
<evidence type="ECO:0000313" key="4">
    <source>
        <dbReference type="Proteomes" id="UP000815677"/>
    </source>
</evidence>
<protein>
    <recommendedName>
        <fullName evidence="2">F-box domain-containing protein</fullName>
    </recommendedName>
</protein>